<dbReference type="PANTHER" id="PTHR32183:SF11">
    <property type="entry name" value="THIOL METHYLTRANSFERASE 2-RELATED"/>
    <property type="match status" value="1"/>
</dbReference>
<dbReference type="EMBL" id="JPEP01000002">
    <property type="protein sequence ID" value="KEY18175.1"/>
    <property type="molecule type" value="Genomic_DNA"/>
</dbReference>
<dbReference type="KEGG" id="cant:NCTC13489_02320"/>
<dbReference type="RefSeq" id="WP_034718332.1">
    <property type="nucleotide sequence ID" value="NZ_FOIX01000001.1"/>
</dbReference>
<dbReference type="Proteomes" id="UP000270036">
    <property type="component" value="Chromosome"/>
</dbReference>
<evidence type="ECO:0000256" key="3">
    <source>
        <dbReference type="ARBA" id="ARBA00022679"/>
    </source>
</evidence>
<keyword evidence="2 6" id="KW-0489">Methyltransferase</keyword>
<reference evidence="5 7" key="1">
    <citation type="submission" date="2014-07" db="EMBL/GenBank/DDBJ databases">
        <authorList>
            <person name="Pisani N.G."/>
            <person name="Newman J.D."/>
        </authorList>
    </citation>
    <scope>NUCLEOTIDE SEQUENCE [LARGE SCALE GENOMIC DNA]</scope>
    <source>
        <strain evidence="5 7">LMG 24720</strain>
    </source>
</reference>
<dbReference type="SUPFAM" id="SSF53335">
    <property type="entry name" value="S-adenosyl-L-methionine-dependent methyltransferases"/>
    <property type="match status" value="1"/>
</dbReference>
<keyword evidence="3 6" id="KW-0808">Transferase</keyword>
<dbReference type="CDD" id="cd02440">
    <property type="entry name" value="AdoMet_MTases"/>
    <property type="match status" value="1"/>
</dbReference>
<keyword evidence="1" id="KW-0597">Phosphoprotein</keyword>
<evidence type="ECO:0000256" key="2">
    <source>
        <dbReference type="ARBA" id="ARBA00022603"/>
    </source>
</evidence>
<organism evidence="6 8">
    <name type="scientific">Kaistella antarctica</name>
    <dbReference type="NCBI Taxonomy" id="266748"/>
    <lineage>
        <taxon>Bacteria</taxon>
        <taxon>Pseudomonadati</taxon>
        <taxon>Bacteroidota</taxon>
        <taxon>Flavobacteriia</taxon>
        <taxon>Flavobacteriales</taxon>
        <taxon>Weeksellaceae</taxon>
        <taxon>Chryseobacterium group</taxon>
        <taxon>Kaistella</taxon>
    </lineage>
</organism>
<dbReference type="PROSITE" id="PS51585">
    <property type="entry name" value="SAM_MT_TPMT"/>
    <property type="match status" value="1"/>
</dbReference>
<keyword evidence="4" id="KW-0949">S-adenosyl-L-methionine</keyword>
<sequence>MKEKIALNKSVDQNFPDKNYWEDRWESRETGWDIGYSSPPIEAYILQYAVKQAKILIPGCGNAYEVEFLWNQGFRNITILDIAPKAVAILKEKYKDKEGVAVICEDFFTHFGNYDLVIEQTFFCALAITLRPKYAEKMHDLLSEGGRLVGVLFNRKFEKDGPPFGGSISEYQSVFSNYFQLEKMEECYNSIPARKGSEVFINLKKADKG</sequence>
<evidence type="ECO:0000256" key="1">
    <source>
        <dbReference type="ARBA" id="ARBA00022553"/>
    </source>
</evidence>
<dbReference type="AlphaFoldDB" id="A0A3S5EUW9"/>
<dbReference type="Gene3D" id="3.40.50.150">
    <property type="entry name" value="Vaccinia Virus protein VP39"/>
    <property type="match status" value="1"/>
</dbReference>
<name>A0A3S5EUW9_9FLAO</name>
<reference evidence="6 8" key="2">
    <citation type="submission" date="2018-12" db="EMBL/GenBank/DDBJ databases">
        <authorList>
            <consortium name="Pathogen Informatics"/>
        </authorList>
    </citation>
    <scope>NUCLEOTIDE SEQUENCE [LARGE SCALE GENOMIC DNA]</scope>
    <source>
        <strain evidence="6 8">NCTC13489</strain>
    </source>
</reference>
<dbReference type="GO" id="GO:0032259">
    <property type="term" value="P:methylation"/>
    <property type="evidence" value="ECO:0007669"/>
    <property type="project" value="UniProtKB-KW"/>
</dbReference>
<dbReference type="OrthoDB" id="9778208at2"/>
<proteinExistence type="predicted"/>
<accession>A0A3S5EUW9</accession>
<dbReference type="STRING" id="266748.HY04_06540"/>
<dbReference type="Proteomes" id="UP000028349">
    <property type="component" value="Unassembled WGS sequence"/>
</dbReference>
<evidence type="ECO:0000313" key="8">
    <source>
        <dbReference type="Proteomes" id="UP000270036"/>
    </source>
</evidence>
<gene>
    <name evidence="5" type="ORF">HY04_06540</name>
    <name evidence="6" type="ORF">NCTC13489_02320</name>
</gene>
<dbReference type="EMBL" id="LR134441">
    <property type="protein sequence ID" value="VEI00768.1"/>
    <property type="molecule type" value="Genomic_DNA"/>
</dbReference>
<dbReference type="InterPro" id="IPR008854">
    <property type="entry name" value="TPMT"/>
</dbReference>
<keyword evidence="7" id="KW-1185">Reference proteome</keyword>
<dbReference type="PANTHER" id="PTHR32183">
    <property type="match status" value="1"/>
</dbReference>
<evidence type="ECO:0000313" key="6">
    <source>
        <dbReference type="EMBL" id="VEI00768.1"/>
    </source>
</evidence>
<evidence type="ECO:0000313" key="7">
    <source>
        <dbReference type="Proteomes" id="UP000028349"/>
    </source>
</evidence>
<evidence type="ECO:0000256" key="4">
    <source>
        <dbReference type="ARBA" id="ARBA00022691"/>
    </source>
</evidence>
<evidence type="ECO:0000313" key="5">
    <source>
        <dbReference type="EMBL" id="KEY18175.1"/>
    </source>
</evidence>
<dbReference type="Pfam" id="PF05724">
    <property type="entry name" value="TPMT"/>
    <property type="match status" value="1"/>
</dbReference>
<protein>
    <submittedName>
        <fullName evidence="5">SAM-dependent methlyltransferase</fullName>
    </submittedName>
    <submittedName>
        <fullName evidence="6">Thiopurine S-methyltransferase</fullName>
    </submittedName>
</protein>
<dbReference type="InterPro" id="IPR029063">
    <property type="entry name" value="SAM-dependent_MTases_sf"/>
</dbReference>
<dbReference type="GO" id="GO:0008757">
    <property type="term" value="F:S-adenosylmethionine-dependent methyltransferase activity"/>
    <property type="evidence" value="ECO:0007669"/>
    <property type="project" value="InterPro"/>
</dbReference>